<feature type="domain" description="CENP-V/GFA" evidence="5">
    <location>
        <begin position="5"/>
        <end position="123"/>
    </location>
</feature>
<dbReference type="Pfam" id="PF04828">
    <property type="entry name" value="GFA"/>
    <property type="match status" value="1"/>
</dbReference>
<dbReference type="OrthoDB" id="530006at2"/>
<dbReference type="RefSeq" id="WP_063779570.1">
    <property type="nucleotide sequence ID" value="NZ_JHEG04000001.1"/>
</dbReference>
<keyword evidence="4" id="KW-0456">Lyase</keyword>
<protein>
    <submittedName>
        <fullName evidence="6">GFA family protein</fullName>
    </submittedName>
</protein>
<reference evidence="6" key="1">
    <citation type="journal article" date="2015" name="Genome Announc.">
        <title>Draft Genome Sequence of Tolypothrix boutellei Strain VB521301.</title>
        <authorList>
            <person name="Chandrababunaidu M.M."/>
            <person name="Singh D."/>
            <person name="Sen D."/>
            <person name="Bhan S."/>
            <person name="Das S."/>
            <person name="Gupta A."/>
            <person name="Adhikary S.P."/>
            <person name="Tripathy S."/>
        </authorList>
    </citation>
    <scope>NUCLEOTIDE SEQUENCE</scope>
    <source>
        <strain evidence="6">VB521301</strain>
    </source>
</reference>
<organism evidence="6 7">
    <name type="scientific">Tolypothrix bouteillei VB521301</name>
    <dbReference type="NCBI Taxonomy" id="1479485"/>
    <lineage>
        <taxon>Bacteria</taxon>
        <taxon>Bacillati</taxon>
        <taxon>Cyanobacteriota</taxon>
        <taxon>Cyanophyceae</taxon>
        <taxon>Nostocales</taxon>
        <taxon>Tolypothrichaceae</taxon>
        <taxon>Tolypothrix</taxon>
    </lineage>
</organism>
<dbReference type="PANTHER" id="PTHR33337:SF3">
    <property type="entry name" value="CENP-V_GFA DOMAIN-CONTAINING PROTEIN"/>
    <property type="match status" value="1"/>
</dbReference>
<proteinExistence type="inferred from homology"/>
<dbReference type="InterPro" id="IPR006913">
    <property type="entry name" value="CENP-V/GFA"/>
</dbReference>
<evidence type="ECO:0000259" key="5">
    <source>
        <dbReference type="PROSITE" id="PS51891"/>
    </source>
</evidence>
<dbReference type="Proteomes" id="UP000029738">
    <property type="component" value="Unassembled WGS sequence"/>
</dbReference>
<reference evidence="6" key="2">
    <citation type="submission" date="2019-11" db="EMBL/GenBank/DDBJ databases">
        <title>Improved Assembly of Tolypothrix boutellei genome.</title>
        <authorList>
            <person name="Sarangi A.N."/>
            <person name="Mukherjee M."/>
            <person name="Ghosh S."/>
            <person name="Singh D."/>
            <person name="Das A."/>
            <person name="Kant S."/>
            <person name="Prusty A."/>
            <person name="Tripathy S."/>
        </authorList>
    </citation>
    <scope>NUCLEOTIDE SEQUENCE</scope>
    <source>
        <strain evidence="6">VB521301</strain>
    </source>
</reference>
<sequence>MSVTYTGGCQCGEIRYEIRAEPLTLYLCHCTECQKQSSSAFGMSLTVPRDAVVIVQGHPKAWTRGADSGREVKCLFCDNCGTRLFHQRSYNQQTINVKAGTLDDTSWLRPVGNLWTRSAQPWVTIPDSMLNYDGQPSDISPLWEKWSQQHSRIVQSDTSFE</sequence>
<dbReference type="EMBL" id="JHEG04000001">
    <property type="protein sequence ID" value="KAF3889109.1"/>
    <property type="molecule type" value="Genomic_DNA"/>
</dbReference>
<accession>A0A8S9TCD7</accession>
<evidence type="ECO:0000256" key="4">
    <source>
        <dbReference type="ARBA" id="ARBA00023239"/>
    </source>
</evidence>
<dbReference type="InterPro" id="IPR011057">
    <property type="entry name" value="Mss4-like_sf"/>
</dbReference>
<dbReference type="PANTHER" id="PTHR33337">
    <property type="entry name" value="GFA DOMAIN-CONTAINING PROTEIN"/>
    <property type="match status" value="1"/>
</dbReference>
<comment type="similarity">
    <text evidence="1">Belongs to the Gfa family.</text>
</comment>
<evidence type="ECO:0000313" key="6">
    <source>
        <dbReference type="EMBL" id="KAF3889109.1"/>
    </source>
</evidence>
<dbReference type="GO" id="GO:0046872">
    <property type="term" value="F:metal ion binding"/>
    <property type="evidence" value="ECO:0007669"/>
    <property type="project" value="UniProtKB-KW"/>
</dbReference>
<name>A0A8S9TCD7_9CYAN</name>
<dbReference type="SUPFAM" id="SSF51316">
    <property type="entry name" value="Mss4-like"/>
    <property type="match status" value="1"/>
</dbReference>
<keyword evidence="3" id="KW-0862">Zinc</keyword>
<evidence type="ECO:0000256" key="1">
    <source>
        <dbReference type="ARBA" id="ARBA00005495"/>
    </source>
</evidence>
<evidence type="ECO:0000256" key="2">
    <source>
        <dbReference type="ARBA" id="ARBA00022723"/>
    </source>
</evidence>
<comment type="caution">
    <text evidence="6">The sequence shown here is derived from an EMBL/GenBank/DDBJ whole genome shotgun (WGS) entry which is preliminary data.</text>
</comment>
<keyword evidence="7" id="KW-1185">Reference proteome</keyword>
<gene>
    <name evidence="6" type="ORF">DA73_0400029245</name>
</gene>
<dbReference type="AlphaFoldDB" id="A0A8S9TCD7"/>
<dbReference type="PROSITE" id="PS51891">
    <property type="entry name" value="CENP_V_GFA"/>
    <property type="match status" value="1"/>
</dbReference>
<evidence type="ECO:0000313" key="7">
    <source>
        <dbReference type="Proteomes" id="UP000029738"/>
    </source>
</evidence>
<dbReference type="GO" id="GO:0016846">
    <property type="term" value="F:carbon-sulfur lyase activity"/>
    <property type="evidence" value="ECO:0007669"/>
    <property type="project" value="InterPro"/>
</dbReference>
<keyword evidence="2" id="KW-0479">Metal-binding</keyword>
<evidence type="ECO:0000256" key="3">
    <source>
        <dbReference type="ARBA" id="ARBA00022833"/>
    </source>
</evidence>
<dbReference type="Gene3D" id="3.90.1590.10">
    <property type="entry name" value="glutathione-dependent formaldehyde- activating enzyme (gfa)"/>
    <property type="match status" value="1"/>
</dbReference>